<dbReference type="Gene3D" id="3.40.50.150">
    <property type="entry name" value="Vaccinia Virus protein VP39"/>
    <property type="match status" value="1"/>
</dbReference>
<keyword evidence="3" id="KW-1185">Reference proteome</keyword>
<dbReference type="PANTHER" id="PTHR42912">
    <property type="entry name" value="METHYLTRANSFERASE"/>
    <property type="match status" value="1"/>
</dbReference>
<dbReference type="HOGENOM" id="CLU_060397_1_1_11"/>
<dbReference type="PANTHER" id="PTHR42912:SF45">
    <property type="entry name" value="23S RRNA (GUANINE(745)-N(1))-METHYLTRANSFERASE"/>
    <property type="match status" value="1"/>
</dbReference>
<dbReference type="InterPro" id="IPR041698">
    <property type="entry name" value="Methyltransf_25"/>
</dbReference>
<dbReference type="eggNOG" id="COG2226">
    <property type="taxonomic scope" value="Bacteria"/>
</dbReference>
<dbReference type="SUPFAM" id="SSF53335">
    <property type="entry name" value="S-adenosyl-L-methionine-dependent methyltransferases"/>
    <property type="match status" value="1"/>
</dbReference>
<dbReference type="InterPro" id="IPR029063">
    <property type="entry name" value="SAM-dependent_MTases_sf"/>
</dbReference>
<keyword evidence="2" id="KW-0808">Transferase</keyword>
<gene>
    <name evidence="2" type="ordered locus">RSal33209_1240</name>
</gene>
<dbReference type="AlphaFoldDB" id="A9WN48"/>
<dbReference type="RefSeq" id="WP_012244664.1">
    <property type="nucleotide sequence ID" value="NC_010168.1"/>
</dbReference>
<keyword evidence="2" id="KW-0489">Methyltransferase</keyword>
<dbReference type="GO" id="GO:0008168">
    <property type="term" value="F:methyltransferase activity"/>
    <property type="evidence" value="ECO:0007669"/>
    <property type="project" value="UniProtKB-KW"/>
</dbReference>
<dbReference type="InterPro" id="IPR050508">
    <property type="entry name" value="Methyltransf_Superfamily"/>
</dbReference>
<feature type="domain" description="Methyltransferase" evidence="1">
    <location>
        <begin position="51"/>
        <end position="141"/>
    </location>
</feature>
<evidence type="ECO:0000313" key="3">
    <source>
        <dbReference type="Proteomes" id="UP000002007"/>
    </source>
</evidence>
<accession>A9WN48</accession>
<dbReference type="Proteomes" id="UP000002007">
    <property type="component" value="Chromosome"/>
</dbReference>
<evidence type="ECO:0000259" key="1">
    <source>
        <dbReference type="Pfam" id="PF13649"/>
    </source>
</evidence>
<sequence length="211" mass="22959">MSEATHLTTTRTAYNTVAADYEKLLRHELDSKFLDRAILAGFAEYVLTCPVLDIGCGPGRVTAHLRALGVDSSGIDLSPSMIAVAKERHPNIQFDVGSMLALALPDASLAGVLAWYSIIHLPPTLLPEAFEEFARVLRPGGELLLACQSGNEARHIADAYGHQIDLGAFRLPPEEICTLLEAVGFTIRATTLRAPEDYEKTPQAFIFATKR</sequence>
<name>A9WN48_RENSM</name>
<protein>
    <submittedName>
        <fullName evidence="2">Methyltransferase</fullName>
    </submittedName>
</protein>
<proteinExistence type="predicted"/>
<reference evidence="3" key="1">
    <citation type="journal article" date="2008" name="J. Bacteriol.">
        <title>Genome sequence of the fish pathogen Renibacterium salmoninarum suggests reductive evolution away from an environmental Arthrobacter ancestor.</title>
        <authorList>
            <person name="Wiens G.D."/>
            <person name="Rockey D.D."/>
            <person name="Wu Z."/>
            <person name="Chang J."/>
            <person name="Levy R."/>
            <person name="Crane S."/>
            <person name="Chen D.S."/>
            <person name="Capri G.R."/>
            <person name="Burnett J.R."/>
            <person name="Sudheesh P.S."/>
            <person name="Schipma M.J."/>
            <person name="Burd H."/>
            <person name="Bhattacharyya A."/>
            <person name="Rhodes L.D."/>
            <person name="Kaul R."/>
            <person name="Strom M.S."/>
        </authorList>
    </citation>
    <scope>NUCLEOTIDE SEQUENCE [LARGE SCALE GENOMIC DNA]</scope>
    <source>
        <strain evidence="3">ATCC 33209 / DSM 20767 / JCM 11484 / NBRC 15589 / NCIMB 2235</strain>
    </source>
</reference>
<dbReference type="CDD" id="cd02440">
    <property type="entry name" value="AdoMet_MTases"/>
    <property type="match status" value="1"/>
</dbReference>
<organism evidence="2 3">
    <name type="scientific">Renibacterium salmoninarum (strain ATCC 33209 / DSM 20767 / JCM 11484 / NBRC 15589 / NCIMB 2235)</name>
    <dbReference type="NCBI Taxonomy" id="288705"/>
    <lineage>
        <taxon>Bacteria</taxon>
        <taxon>Bacillati</taxon>
        <taxon>Actinomycetota</taxon>
        <taxon>Actinomycetes</taxon>
        <taxon>Micrococcales</taxon>
        <taxon>Micrococcaceae</taxon>
        <taxon>Renibacterium</taxon>
    </lineage>
</organism>
<dbReference type="KEGG" id="rsa:RSal33209_1240"/>
<dbReference type="Pfam" id="PF13649">
    <property type="entry name" value="Methyltransf_25"/>
    <property type="match status" value="1"/>
</dbReference>
<dbReference type="EMBL" id="CP000910">
    <property type="protein sequence ID" value="ABY22978.1"/>
    <property type="molecule type" value="Genomic_DNA"/>
</dbReference>
<dbReference type="STRING" id="288705.RSal33209_1240"/>
<dbReference type="GO" id="GO:0032259">
    <property type="term" value="P:methylation"/>
    <property type="evidence" value="ECO:0007669"/>
    <property type="project" value="UniProtKB-KW"/>
</dbReference>
<evidence type="ECO:0000313" key="2">
    <source>
        <dbReference type="EMBL" id="ABY22978.1"/>
    </source>
</evidence>